<sequence>MRQKEADLMRMRAHIAELKTEREGIIKREPEVQRLLDEAGERYRALMMPGASARADNAQSNGEGLTGSDINTNGESTVTAARTLLDQFRDGPGTPGERGLESLGTTPIRQVQMEL</sequence>
<keyword evidence="2" id="KW-1185">Reference proteome</keyword>
<protein>
    <submittedName>
        <fullName evidence="1">Uncharacterized protein</fullName>
    </submittedName>
</protein>
<evidence type="ECO:0000313" key="2">
    <source>
        <dbReference type="Proteomes" id="UP001143856"/>
    </source>
</evidence>
<dbReference type="Proteomes" id="UP001143856">
    <property type="component" value="Unassembled WGS sequence"/>
</dbReference>
<gene>
    <name evidence="1" type="ORF">NUW58_g10917</name>
</gene>
<accession>A0ACC1MEQ4</accession>
<comment type="caution">
    <text evidence="1">The sequence shown here is derived from an EMBL/GenBank/DDBJ whole genome shotgun (WGS) entry which is preliminary data.</text>
</comment>
<organism evidence="1 2">
    <name type="scientific">Xylaria curta</name>
    <dbReference type="NCBI Taxonomy" id="42375"/>
    <lineage>
        <taxon>Eukaryota</taxon>
        <taxon>Fungi</taxon>
        <taxon>Dikarya</taxon>
        <taxon>Ascomycota</taxon>
        <taxon>Pezizomycotina</taxon>
        <taxon>Sordariomycetes</taxon>
        <taxon>Xylariomycetidae</taxon>
        <taxon>Xylariales</taxon>
        <taxon>Xylariaceae</taxon>
        <taxon>Xylaria</taxon>
    </lineage>
</organism>
<reference evidence="1" key="1">
    <citation type="submission" date="2022-10" db="EMBL/GenBank/DDBJ databases">
        <title>Genome Sequence of Xylaria curta.</title>
        <authorList>
            <person name="Buettner E."/>
        </authorList>
    </citation>
    <scope>NUCLEOTIDE SEQUENCE</scope>
    <source>
        <strain evidence="1">Babe10</strain>
    </source>
</reference>
<proteinExistence type="predicted"/>
<name>A0ACC1MEQ4_9PEZI</name>
<evidence type="ECO:0000313" key="1">
    <source>
        <dbReference type="EMBL" id="KAJ2965275.1"/>
    </source>
</evidence>
<dbReference type="EMBL" id="JAPDGR010005699">
    <property type="protein sequence ID" value="KAJ2965275.1"/>
    <property type="molecule type" value="Genomic_DNA"/>
</dbReference>